<dbReference type="STRING" id="240176.A8PBP6"/>
<dbReference type="FunCoup" id="A8PBP6">
    <property type="interactions" value="65"/>
</dbReference>
<dbReference type="OMA" id="IHLTLWT"/>
<keyword evidence="11" id="KW-1185">Reference proteome</keyword>
<dbReference type="PANTHER" id="PTHR13202:SF0">
    <property type="entry name" value="SIGNAL PEPTIDASE COMPLEX SUBUNIT 1"/>
    <property type="match status" value="1"/>
</dbReference>
<dbReference type="AlphaFoldDB" id="A8PBP6"/>
<dbReference type="OrthoDB" id="263893at2759"/>
<dbReference type="Proteomes" id="UP000001861">
    <property type="component" value="Unassembled WGS sequence"/>
</dbReference>
<proteinExistence type="inferred from homology"/>
<dbReference type="GO" id="GO:0045047">
    <property type="term" value="P:protein targeting to ER"/>
    <property type="evidence" value="ECO:0007669"/>
    <property type="project" value="TreeGrafter"/>
</dbReference>
<evidence type="ECO:0000313" key="11">
    <source>
        <dbReference type="Proteomes" id="UP000001861"/>
    </source>
</evidence>
<evidence type="ECO:0000256" key="3">
    <source>
        <dbReference type="ARBA" id="ARBA00017059"/>
    </source>
</evidence>
<dbReference type="GeneID" id="6016868"/>
<sequence length="94" mass="9933">MSNALTDLVEARIDFVGQNLVEQIARVVLIAGAVISFIAGFALQSLSVTFGVYGAIVAVLALVILPAWPMFNKNPVKWLPSSETSEKKTAVAGS</sequence>
<dbReference type="VEuPathDB" id="FungiDB:CC1G_02699"/>
<dbReference type="EMBL" id="AACS02000004">
    <property type="protein sequence ID" value="EAU81683.1"/>
    <property type="molecule type" value="Genomic_DNA"/>
</dbReference>
<accession>A8PBP6</accession>
<dbReference type="eggNOG" id="KOG4112">
    <property type="taxonomic scope" value="Eukaryota"/>
</dbReference>
<dbReference type="InParanoid" id="A8PBP6"/>
<organism evidence="10 11">
    <name type="scientific">Coprinopsis cinerea (strain Okayama-7 / 130 / ATCC MYA-4618 / FGSC 9003)</name>
    <name type="common">Inky cap fungus</name>
    <name type="synonym">Hormographiella aspergillata</name>
    <dbReference type="NCBI Taxonomy" id="240176"/>
    <lineage>
        <taxon>Eukaryota</taxon>
        <taxon>Fungi</taxon>
        <taxon>Dikarya</taxon>
        <taxon>Basidiomycota</taxon>
        <taxon>Agaricomycotina</taxon>
        <taxon>Agaricomycetes</taxon>
        <taxon>Agaricomycetidae</taxon>
        <taxon>Agaricales</taxon>
        <taxon>Agaricineae</taxon>
        <taxon>Psathyrellaceae</taxon>
        <taxon>Coprinopsis</taxon>
    </lineage>
</organism>
<evidence type="ECO:0000256" key="4">
    <source>
        <dbReference type="ARBA" id="ARBA00022692"/>
    </source>
</evidence>
<name>A8PBP6_COPC7</name>
<feature type="transmembrane region" description="Helical" evidence="9">
    <location>
        <begin position="24"/>
        <end position="43"/>
    </location>
</feature>
<comment type="subcellular location">
    <subcellularLocation>
        <location evidence="1">Endoplasmic reticulum membrane</location>
        <topology evidence="1">Multi-pass membrane protein</topology>
    </subcellularLocation>
</comment>
<keyword evidence="5" id="KW-0256">Endoplasmic reticulum</keyword>
<comment type="similarity">
    <text evidence="2">Belongs to the SPCS1 family.</text>
</comment>
<dbReference type="InterPro" id="IPR009542">
    <property type="entry name" value="Spc1/SPCS1"/>
</dbReference>
<evidence type="ECO:0000256" key="8">
    <source>
        <dbReference type="ARBA" id="ARBA00045204"/>
    </source>
</evidence>
<dbReference type="Pfam" id="PF06645">
    <property type="entry name" value="SPC12"/>
    <property type="match status" value="1"/>
</dbReference>
<evidence type="ECO:0000256" key="2">
    <source>
        <dbReference type="ARBA" id="ARBA00005245"/>
    </source>
</evidence>
<dbReference type="RefSeq" id="XP_001840236.1">
    <property type="nucleotide sequence ID" value="XM_001840184.1"/>
</dbReference>
<dbReference type="KEGG" id="cci:CC1G_02699"/>
<evidence type="ECO:0000256" key="6">
    <source>
        <dbReference type="ARBA" id="ARBA00022989"/>
    </source>
</evidence>
<comment type="caution">
    <text evidence="10">The sequence shown here is derived from an EMBL/GenBank/DDBJ whole genome shotgun (WGS) entry which is preliminary data.</text>
</comment>
<reference evidence="10 11" key="1">
    <citation type="journal article" date="2010" name="Proc. Natl. Acad. Sci. U.S.A.">
        <title>Insights into evolution of multicellular fungi from the assembled chromosomes of the mushroom Coprinopsis cinerea (Coprinus cinereus).</title>
        <authorList>
            <person name="Stajich J.E."/>
            <person name="Wilke S.K."/>
            <person name="Ahren D."/>
            <person name="Au C.H."/>
            <person name="Birren B.W."/>
            <person name="Borodovsky M."/>
            <person name="Burns C."/>
            <person name="Canback B."/>
            <person name="Casselton L.A."/>
            <person name="Cheng C.K."/>
            <person name="Deng J."/>
            <person name="Dietrich F.S."/>
            <person name="Fargo D.C."/>
            <person name="Farman M.L."/>
            <person name="Gathman A.C."/>
            <person name="Goldberg J."/>
            <person name="Guigo R."/>
            <person name="Hoegger P.J."/>
            <person name="Hooker J.B."/>
            <person name="Huggins A."/>
            <person name="James T.Y."/>
            <person name="Kamada T."/>
            <person name="Kilaru S."/>
            <person name="Kodira C."/>
            <person name="Kues U."/>
            <person name="Kupfer D."/>
            <person name="Kwan H.S."/>
            <person name="Lomsadze A."/>
            <person name="Li W."/>
            <person name="Lilly W.W."/>
            <person name="Ma L.J."/>
            <person name="Mackey A.J."/>
            <person name="Manning G."/>
            <person name="Martin F."/>
            <person name="Muraguchi H."/>
            <person name="Natvig D.O."/>
            <person name="Palmerini H."/>
            <person name="Ramesh M.A."/>
            <person name="Rehmeyer C.J."/>
            <person name="Roe B.A."/>
            <person name="Shenoy N."/>
            <person name="Stanke M."/>
            <person name="Ter-Hovhannisyan V."/>
            <person name="Tunlid A."/>
            <person name="Velagapudi R."/>
            <person name="Vision T.J."/>
            <person name="Zeng Q."/>
            <person name="Zolan M.E."/>
            <person name="Pukkila P.J."/>
        </authorList>
    </citation>
    <scope>NUCLEOTIDE SEQUENCE [LARGE SCALE GENOMIC DNA]</scope>
    <source>
        <strain evidence="11">Okayama-7 / 130 / ATCC MYA-4618 / FGSC 9003</strain>
    </source>
</reference>
<keyword evidence="6 9" id="KW-1133">Transmembrane helix</keyword>
<comment type="function">
    <text evidence="8">Component of the signal peptidase complex (SPC) which catalyzes the cleavage of N-terminal signal sequences from nascent proteins as they are translocated into the lumen of the endoplasmic reticulum. Dispensable for SPC enzymatic activity.</text>
</comment>
<keyword evidence="4 9" id="KW-0812">Transmembrane</keyword>
<evidence type="ECO:0000256" key="1">
    <source>
        <dbReference type="ARBA" id="ARBA00004477"/>
    </source>
</evidence>
<dbReference type="GO" id="GO:0006465">
    <property type="term" value="P:signal peptide processing"/>
    <property type="evidence" value="ECO:0007669"/>
    <property type="project" value="InterPro"/>
</dbReference>
<protein>
    <recommendedName>
        <fullName evidence="3">Signal peptidase complex subunit 1</fullName>
    </recommendedName>
</protein>
<feature type="transmembrane region" description="Helical" evidence="9">
    <location>
        <begin position="50"/>
        <end position="71"/>
    </location>
</feature>
<gene>
    <name evidence="10" type="ORF">CC1G_02699</name>
</gene>
<evidence type="ECO:0000256" key="5">
    <source>
        <dbReference type="ARBA" id="ARBA00022824"/>
    </source>
</evidence>
<evidence type="ECO:0000256" key="7">
    <source>
        <dbReference type="ARBA" id="ARBA00023136"/>
    </source>
</evidence>
<dbReference type="GO" id="GO:0005787">
    <property type="term" value="C:signal peptidase complex"/>
    <property type="evidence" value="ECO:0007669"/>
    <property type="project" value="InterPro"/>
</dbReference>
<evidence type="ECO:0000256" key="9">
    <source>
        <dbReference type="SAM" id="Phobius"/>
    </source>
</evidence>
<evidence type="ECO:0000313" key="10">
    <source>
        <dbReference type="EMBL" id="EAU81683.1"/>
    </source>
</evidence>
<keyword evidence="7 9" id="KW-0472">Membrane</keyword>
<dbReference type="PANTHER" id="PTHR13202">
    <property type="entry name" value="MICROSOMAL SIGNAL PEPTIDASE 12 KDA SUBUNIT"/>
    <property type="match status" value="1"/>
</dbReference>